<name>A0AAD7FP29_9AGAR</name>
<dbReference type="GO" id="GO:0051603">
    <property type="term" value="P:proteolysis involved in protein catabolic process"/>
    <property type="evidence" value="ECO:0007669"/>
    <property type="project" value="TreeGrafter"/>
</dbReference>
<dbReference type="InterPro" id="IPR011765">
    <property type="entry name" value="Pept_M16_N"/>
</dbReference>
<proteinExistence type="inferred from homology"/>
<dbReference type="FunFam" id="3.30.830.10:FF:000012">
    <property type="entry name" value="Protease 3"/>
    <property type="match status" value="1"/>
</dbReference>
<dbReference type="EMBL" id="JARKIF010000007">
    <property type="protein sequence ID" value="KAJ7634941.1"/>
    <property type="molecule type" value="Genomic_DNA"/>
</dbReference>
<keyword evidence="3" id="KW-0645">Protease</keyword>
<comment type="caution">
    <text evidence="13">The sequence shown here is derived from an EMBL/GenBank/DDBJ whole genome shotgun (WGS) entry which is preliminary data.</text>
</comment>
<keyword evidence="6" id="KW-0862">Zinc</keyword>
<gene>
    <name evidence="13" type="ORF">FB45DRAFT_910324</name>
</gene>
<organism evidence="13 14">
    <name type="scientific">Roridomyces roridus</name>
    <dbReference type="NCBI Taxonomy" id="1738132"/>
    <lineage>
        <taxon>Eukaryota</taxon>
        <taxon>Fungi</taxon>
        <taxon>Dikarya</taxon>
        <taxon>Basidiomycota</taxon>
        <taxon>Agaricomycotina</taxon>
        <taxon>Agaricomycetes</taxon>
        <taxon>Agaricomycetidae</taxon>
        <taxon>Agaricales</taxon>
        <taxon>Marasmiineae</taxon>
        <taxon>Mycenaceae</taxon>
        <taxon>Roridomyces</taxon>
    </lineage>
</organism>
<evidence type="ECO:0000256" key="7">
    <source>
        <dbReference type="ARBA" id="ARBA00023049"/>
    </source>
</evidence>
<dbReference type="PROSITE" id="PS00143">
    <property type="entry name" value="INSULINASE"/>
    <property type="match status" value="1"/>
</dbReference>
<evidence type="ECO:0000256" key="6">
    <source>
        <dbReference type="ARBA" id="ARBA00022833"/>
    </source>
</evidence>
<dbReference type="GO" id="GO:0043171">
    <property type="term" value="P:peptide catabolic process"/>
    <property type="evidence" value="ECO:0007669"/>
    <property type="project" value="TreeGrafter"/>
</dbReference>
<dbReference type="Pfam" id="PF05193">
    <property type="entry name" value="Peptidase_M16_C"/>
    <property type="match status" value="1"/>
</dbReference>
<dbReference type="GO" id="GO:0004222">
    <property type="term" value="F:metalloendopeptidase activity"/>
    <property type="evidence" value="ECO:0007669"/>
    <property type="project" value="InterPro"/>
</dbReference>
<evidence type="ECO:0000259" key="11">
    <source>
        <dbReference type="Pfam" id="PF16187"/>
    </source>
</evidence>
<evidence type="ECO:0000256" key="4">
    <source>
        <dbReference type="ARBA" id="ARBA00022723"/>
    </source>
</evidence>
<keyword evidence="5" id="KW-0378">Hydrolase</keyword>
<dbReference type="InterPro" id="IPR032632">
    <property type="entry name" value="Peptidase_M16_M"/>
</dbReference>
<evidence type="ECO:0000313" key="14">
    <source>
        <dbReference type="Proteomes" id="UP001221142"/>
    </source>
</evidence>
<evidence type="ECO:0000256" key="3">
    <source>
        <dbReference type="ARBA" id="ARBA00022670"/>
    </source>
</evidence>
<evidence type="ECO:0000256" key="1">
    <source>
        <dbReference type="ARBA" id="ARBA00001947"/>
    </source>
</evidence>
<evidence type="ECO:0000259" key="12">
    <source>
        <dbReference type="Pfam" id="PF22456"/>
    </source>
</evidence>
<dbReference type="SUPFAM" id="SSF63411">
    <property type="entry name" value="LuxS/MPP-like metallohydrolase"/>
    <property type="match status" value="4"/>
</dbReference>
<dbReference type="InterPro" id="IPR001431">
    <property type="entry name" value="Pept_M16_Zn_BS"/>
</dbReference>
<feature type="domain" description="Peptidase M16 middle/third" evidence="11">
    <location>
        <begin position="404"/>
        <end position="697"/>
    </location>
</feature>
<dbReference type="InterPro" id="IPR050626">
    <property type="entry name" value="Peptidase_M16"/>
</dbReference>
<dbReference type="InterPro" id="IPR054734">
    <property type="entry name" value="PqqF-like_C_4"/>
</dbReference>
<comment type="similarity">
    <text evidence="2 8">Belongs to the peptidase M16 family.</text>
</comment>
<feature type="domain" description="Peptidase M16 N-terminal" evidence="9">
    <location>
        <begin position="48"/>
        <end position="180"/>
    </location>
</feature>
<keyword evidence="7" id="KW-0482">Metalloprotease</keyword>
<evidence type="ECO:0000256" key="5">
    <source>
        <dbReference type="ARBA" id="ARBA00022801"/>
    </source>
</evidence>
<protein>
    <submittedName>
        <fullName evidence="13">Metalloenzyme, LuxS/M16 peptidase-like protein</fullName>
    </submittedName>
</protein>
<keyword evidence="14" id="KW-1185">Reference proteome</keyword>
<feature type="domain" description="Peptidase M16 C-terminal" evidence="10">
    <location>
        <begin position="218"/>
        <end position="386"/>
    </location>
</feature>
<dbReference type="FunFam" id="3.30.830.10:FF:000005">
    <property type="entry name" value="nardilysin isoform X1"/>
    <property type="match status" value="1"/>
</dbReference>
<evidence type="ECO:0000259" key="10">
    <source>
        <dbReference type="Pfam" id="PF05193"/>
    </source>
</evidence>
<accession>A0AAD7FP29</accession>
<dbReference type="Pfam" id="PF22456">
    <property type="entry name" value="PqqF-like_C_4"/>
    <property type="match status" value="1"/>
</dbReference>
<dbReference type="Pfam" id="PF00675">
    <property type="entry name" value="Peptidase_M16"/>
    <property type="match status" value="1"/>
</dbReference>
<dbReference type="InterPro" id="IPR007863">
    <property type="entry name" value="Peptidase_M16_C"/>
</dbReference>
<evidence type="ECO:0000256" key="8">
    <source>
        <dbReference type="RuleBase" id="RU004447"/>
    </source>
</evidence>
<evidence type="ECO:0000313" key="13">
    <source>
        <dbReference type="EMBL" id="KAJ7634941.1"/>
    </source>
</evidence>
<evidence type="ECO:0000256" key="2">
    <source>
        <dbReference type="ARBA" id="ARBA00007261"/>
    </source>
</evidence>
<dbReference type="Proteomes" id="UP001221142">
    <property type="component" value="Unassembled WGS sequence"/>
</dbReference>
<dbReference type="GO" id="GO:0005829">
    <property type="term" value="C:cytosol"/>
    <property type="evidence" value="ECO:0007669"/>
    <property type="project" value="TreeGrafter"/>
</dbReference>
<dbReference type="InterPro" id="IPR011249">
    <property type="entry name" value="Metalloenz_LuxS/M16"/>
</dbReference>
<dbReference type="GO" id="GO:0046872">
    <property type="term" value="F:metal ion binding"/>
    <property type="evidence" value="ECO:0007669"/>
    <property type="project" value="UniProtKB-KW"/>
</dbReference>
<dbReference type="FunFam" id="3.30.830.10:FF:000003">
    <property type="entry name" value="Insulin-degrading enzyme"/>
    <property type="match status" value="1"/>
</dbReference>
<comment type="cofactor">
    <cofactor evidence="1">
        <name>Zn(2+)</name>
        <dbReference type="ChEBI" id="CHEBI:29105"/>
    </cofactor>
</comment>
<feature type="domain" description="Coenzyme PQQ synthesis protein F-like C-terminal lobe" evidence="12">
    <location>
        <begin position="802"/>
        <end position="902"/>
    </location>
</feature>
<dbReference type="AlphaFoldDB" id="A0AAD7FP29"/>
<dbReference type="Pfam" id="PF16187">
    <property type="entry name" value="Peptidase_M16_M"/>
    <property type="match status" value="1"/>
</dbReference>
<sequence length="989" mass="112334">MATVSSNWERVIPLNAPPFYVFKTPLQKSMQDDREYRVIRLENSLEAVLVHDPTADKAAASLDVAVGHLQDPDDMPGLAHFCEHLLFMGTKEFPRENEYSQFLTKNNGAANAYTSSANTNYYFSVAAPALSQALSRFAGLFHSPLFDPSCTLREINAVNSENKKNLQMDSRRIHQLRKHLSVEGHPWRKFGTGNLESLTAAAKRLLGETADDAVGEETRRRLIEWWSKEYCASRMRLCILGDQSLDDLATLASTLFSPILNRGVVPLPMLTTSPMGPDQTGTLVAVKTIKTYHALDISFPVEWQDPLWQHKPMRFLSHFVGHEGPGSIHSYLKSKGWITSLSSSSQSISRGLSAFKVSVSLTIQGFQNHRQVALTIFKYLTLLRDSRFASFHQREQAVLSATRFQFKEKGDARSYATWIAENMNDPIPRELLLSAPSLVWDWDGEEEGSNKVRDYLDHALRVENARIVLLAKEEEEHKQDVVWEKEPWYGTEYYVEKFDEMFIEEAQGPNDIQELYLPGPNQFIPTNVQVDKMEVAEPLKAPLLIRETPLSALWHKKDDKYWIPKAHVKIHLRSPFVYNSARAAVMTRLYSAVVDDALEEFSYDASLGMLHYSISTRPTGLYISMSGFNDKLAILAKHVLDKLKTVVVDPARLEVKKEQVKKGYENFFLEQSRSLANHYLDNMLTQRVWSLESRLEELPSITAEELQQHIKLVLSEVHLKMLVTGNLSKDEALEIADMVEEGLSLCTLSLSELNRHALIPSKGSNHTWASTVPNPKEPNSALSYYVHLGSILDERLRVTSSLLVQILREPAFNVLRTKEQLGYIVSCSTSVLTGDTEKGMRIVVQSEKTPGYLEDRVEAFLESMKSVIEDMTPEVFEEHKESLRKGWTEAEKNLGEETSRFWAHVVNGQEDFLRKEKNAEIIQDVTKEEVLELFLFNVHPASTTRAKLSIHMLSQKHPASQDLERTNVTYITDVETFKKSLGVSVDCLW</sequence>
<keyword evidence="4" id="KW-0479">Metal-binding</keyword>
<dbReference type="PANTHER" id="PTHR43690:SF18">
    <property type="entry name" value="INSULIN-DEGRADING ENZYME-RELATED"/>
    <property type="match status" value="1"/>
</dbReference>
<dbReference type="Gene3D" id="3.30.830.10">
    <property type="entry name" value="Metalloenzyme, LuxS/M16 peptidase-like"/>
    <property type="match status" value="4"/>
</dbReference>
<dbReference type="GO" id="GO:0005739">
    <property type="term" value="C:mitochondrion"/>
    <property type="evidence" value="ECO:0007669"/>
    <property type="project" value="TreeGrafter"/>
</dbReference>
<evidence type="ECO:0000259" key="9">
    <source>
        <dbReference type="Pfam" id="PF00675"/>
    </source>
</evidence>
<reference evidence="13" key="1">
    <citation type="submission" date="2023-03" db="EMBL/GenBank/DDBJ databases">
        <title>Massive genome expansion in bonnet fungi (Mycena s.s.) driven by repeated elements and novel gene families across ecological guilds.</title>
        <authorList>
            <consortium name="Lawrence Berkeley National Laboratory"/>
            <person name="Harder C.B."/>
            <person name="Miyauchi S."/>
            <person name="Viragh M."/>
            <person name="Kuo A."/>
            <person name="Thoen E."/>
            <person name="Andreopoulos B."/>
            <person name="Lu D."/>
            <person name="Skrede I."/>
            <person name="Drula E."/>
            <person name="Henrissat B."/>
            <person name="Morin E."/>
            <person name="Kohler A."/>
            <person name="Barry K."/>
            <person name="LaButti K."/>
            <person name="Morin E."/>
            <person name="Salamov A."/>
            <person name="Lipzen A."/>
            <person name="Mereny Z."/>
            <person name="Hegedus B."/>
            <person name="Baldrian P."/>
            <person name="Stursova M."/>
            <person name="Weitz H."/>
            <person name="Taylor A."/>
            <person name="Grigoriev I.V."/>
            <person name="Nagy L.G."/>
            <person name="Martin F."/>
            <person name="Kauserud H."/>
        </authorList>
    </citation>
    <scope>NUCLEOTIDE SEQUENCE</scope>
    <source>
        <strain evidence="13">9284</strain>
    </source>
</reference>
<dbReference type="PANTHER" id="PTHR43690">
    <property type="entry name" value="NARDILYSIN"/>
    <property type="match status" value="1"/>
</dbReference>